<feature type="domain" description="Exportin-1/Importin-beta-like" evidence="7">
    <location>
        <begin position="183"/>
        <end position="326"/>
    </location>
</feature>
<feature type="region of interest" description="Disordered" evidence="6">
    <location>
        <begin position="126"/>
        <end position="176"/>
    </location>
</feature>
<feature type="compositionally biased region" description="Low complexity" evidence="6">
    <location>
        <begin position="152"/>
        <end position="176"/>
    </location>
</feature>
<name>A0A151ZJ12_TIELA</name>
<comment type="similarity">
    <text evidence="2">Belongs to the importin beta family.</text>
</comment>
<protein>
    <submittedName>
        <fullName evidence="8">Importin 13</fullName>
    </submittedName>
</protein>
<dbReference type="Gene3D" id="1.25.10.10">
    <property type="entry name" value="Leucine-rich Repeat Variant"/>
    <property type="match status" value="1"/>
</dbReference>
<evidence type="ECO:0000313" key="9">
    <source>
        <dbReference type="Proteomes" id="UP000076078"/>
    </source>
</evidence>
<dbReference type="AlphaFoldDB" id="A0A151ZJ12"/>
<dbReference type="STRING" id="361077.A0A151ZJ12"/>
<evidence type="ECO:0000256" key="3">
    <source>
        <dbReference type="ARBA" id="ARBA00022448"/>
    </source>
</evidence>
<evidence type="ECO:0000256" key="4">
    <source>
        <dbReference type="ARBA" id="ARBA00022737"/>
    </source>
</evidence>
<proteinExistence type="inferred from homology"/>
<keyword evidence="5" id="KW-0539">Nucleus</keyword>
<dbReference type="GO" id="GO:0005634">
    <property type="term" value="C:nucleus"/>
    <property type="evidence" value="ECO:0007669"/>
    <property type="project" value="UniProtKB-SubCell"/>
</dbReference>
<gene>
    <name evidence="8" type="ORF">DLAC_05298</name>
</gene>
<dbReference type="OMA" id="DISGWYQ"/>
<dbReference type="GO" id="GO:0006606">
    <property type="term" value="P:protein import into nucleus"/>
    <property type="evidence" value="ECO:0007669"/>
    <property type="project" value="TreeGrafter"/>
</dbReference>
<organism evidence="8 9">
    <name type="scientific">Tieghemostelium lacteum</name>
    <name type="common">Slime mold</name>
    <name type="synonym">Dictyostelium lacteum</name>
    <dbReference type="NCBI Taxonomy" id="361077"/>
    <lineage>
        <taxon>Eukaryota</taxon>
        <taxon>Amoebozoa</taxon>
        <taxon>Evosea</taxon>
        <taxon>Eumycetozoa</taxon>
        <taxon>Dictyostelia</taxon>
        <taxon>Dictyosteliales</taxon>
        <taxon>Raperosteliaceae</taxon>
        <taxon>Tieghemostelium</taxon>
    </lineage>
</organism>
<dbReference type="InterPro" id="IPR051345">
    <property type="entry name" value="Importin_beta-like_NTR"/>
</dbReference>
<comment type="caution">
    <text evidence="8">The sequence shown here is derived from an EMBL/GenBank/DDBJ whole genome shotgun (WGS) entry which is preliminary data.</text>
</comment>
<dbReference type="InterPro" id="IPR013598">
    <property type="entry name" value="Exportin-1/Importin-b-like"/>
</dbReference>
<dbReference type="GO" id="GO:0005737">
    <property type="term" value="C:cytoplasm"/>
    <property type="evidence" value="ECO:0007669"/>
    <property type="project" value="TreeGrafter"/>
</dbReference>
<evidence type="ECO:0000256" key="6">
    <source>
        <dbReference type="SAM" id="MobiDB-lite"/>
    </source>
</evidence>
<dbReference type="SUPFAM" id="SSF48371">
    <property type="entry name" value="ARM repeat"/>
    <property type="match status" value="1"/>
</dbReference>
<dbReference type="PANTHER" id="PTHR12363:SF52">
    <property type="entry name" value="IMPORTIN-13 HOMOLOG A"/>
    <property type="match status" value="1"/>
</dbReference>
<evidence type="ECO:0000313" key="8">
    <source>
        <dbReference type="EMBL" id="KYQ93895.1"/>
    </source>
</evidence>
<sequence>MNLDNQVYNSSNNDKQEINESQFSIDSVQNILRSFYFPSHGDYSQIVTNQEWLVLFQESLSAWEIAPILLHSNIKEIQYFGASTIETKVKSSWLSLSDQSKSSLLEKLLVYLRNCTILNGNIPQHVNGNLSPTTPSSPTPTHNGHHQTSPATSPNLKLNNNNNNDNSSHNSSNGNGNTITTSNIVITRLCLAVSVIACHSTLDLWKNPIKDIISFAFPDIENLDVFCPNQLNLILELLTILPEELLNSDYITQEKRNKIGIEFFKYGSKIIQLLSKVMTLPISPQTITYMKLSFKCFKSWVLFDIPPKEYLVDNQLIHHCFEQVSKNPILVEEFIILLDEIFSFMGGKIFKQFPLSFHPIVNRITEIFSRFYVLALGEQNEMICHSIYFLFCHIADNHTKLLLNSPSADRLFQAILEMSKTIDLESCDLLSPIISNIHNLAENKVDVSKWNGLLLEFIEVLRFKCQYPSSGATLSKEDQERFNNFRVIACDSLLEIFTTIEKSTLEHLLNKLLYDITAYPKSTWQSIESTIYLLGCLSEGLTDDASFIPHLFLLLSKLPIQSTPLIKSTIVLAGKYASLLDKSNQFLEKIISDFIPAFSNPELKSVASESFLSITKNERCSILLSSNIQTLIHLCTPYLYKNDTNHIYEESNIKILESLLNIISVMTRNDILNYTLPLVKPYIHIVEEFSKLTRNYQANDKRLFMAVMKIITKFCKILETPEETVSTGSPPSSQQPTDQNTHEVHPLIPIIQHLLPIFAQLITNSNLTIDAEILECLGQLYKRSLLSCGTRDAPLIAPEINSQLTKIFLSKPVAPLLNTLSIMVSVLPHDQYTEHLQQSVSLLTPVVIDIWKKNANVHLLKSHRSAFIHQDLKQPMNYNISIYPDISKEYFGLIQQFFKYNILSLPLWILKPLFQIPLENILNIHDKTTARCCFQFLSSLIQKSVEKKEVPHWKPALVEIEQLLQQHIDYLIKQLLMSIGGGSERSILPLVAEVFSSLITFYPTAFRNIALSQFSIEGFPSSKITFQQKEKFLNIIMRNKSREQIRAIEDFYLISTGISNNKVFT</sequence>
<keyword evidence="3" id="KW-0813">Transport</keyword>
<comment type="subcellular location">
    <subcellularLocation>
        <location evidence="1">Nucleus</location>
    </subcellularLocation>
</comment>
<evidence type="ECO:0000256" key="5">
    <source>
        <dbReference type="ARBA" id="ARBA00023242"/>
    </source>
</evidence>
<dbReference type="FunCoup" id="A0A151ZJ12">
    <property type="interactions" value="223"/>
</dbReference>
<reference evidence="8 9" key="1">
    <citation type="submission" date="2015-12" db="EMBL/GenBank/DDBJ databases">
        <title>Dictyostelia acquired genes for synthesis and detection of signals that induce cell-type specialization by lateral gene transfer from prokaryotes.</title>
        <authorList>
            <person name="Gloeckner G."/>
            <person name="Schaap P."/>
        </authorList>
    </citation>
    <scope>NUCLEOTIDE SEQUENCE [LARGE SCALE GENOMIC DNA]</scope>
    <source>
        <strain evidence="8 9">TK</strain>
    </source>
</reference>
<dbReference type="EMBL" id="LODT01000025">
    <property type="protein sequence ID" value="KYQ93895.1"/>
    <property type="molecule type" value="Genomic_DNA"/>
</dbReference>
<accession>A0A151ZJ12</accession>
<dbReference type="PANTHER" id="PTHR12363">
    <property type="entry name" value="TRANSPORTIN 3 AND IMPORTIN 13"/>
    <property type="match status" value="1"/>
</dbReference>
<dbReference type="InterPro" id="IPR011989">
    <property type="entry name" value="ARM-like"/>
</dbReference>
<evidence type="ECO:0000259" key="7">
    <source>
        <dbReference type="Pfam" id="PF08389"/>
    </source>
</evidence>
<dbReference type="InParanoid" id="A0A151ZJ12"/>
<dbReference type="Pfam" id="PF08389">
    <property type="entry name" value="Xpo1"/>
    <property type="match status" value="1"/>
</dbReference>
<dbReference type="InterPro" id="IPR040520">
    <property type="entry name" value="Importin_rep_3"/>
</dbReference>
<feature type="compositionally biased region" description="Low complexity" evidence="6">
    <location>
        <begin position="131"/>
        <end position="141"/>
    </location>
</feature>
<evidence type="ECO:0000256" key="1">
    <source>
        <dbReference type="ARBA" id="ARBA00004123"/>
    </source>
</evidence>
<dbReference type="OrthoDB" id="2016913at2759"/>
<keyword evidence="4" id="KW-0677">Repeat</keyword>
<keyword evidence="9" id="KW-1185">Reference proteome</keyword>
<dbReference type="InterPro" id="IPR016024">
    <property type="entry name" value="ARM-type_fold"/>
</dbReference>
<dbReference type="Proteomes" id="UP000076078">
    <property type="component" value="Unassembled WGS sequence"/>
</dbReference>
<dbReference type="Pfam" id="PF18806">
    <property type="entry name" value="Importin_rep_3"/>
    <property type="match status" value="1"/>
</dbReference>
<evidence type="ECO:0000256" key="2">
    <source>
        <dbReference type="ARBA" id="ARBA00007991"/>
    </source>
</evidence>